<reference evidence="4" key="1">
    <citation type="submission" date="2020-05" db="EMBL/GenBank/DDBJ databases">
        <title>Mycena genomes resolve the evolution of fungal bioluminescence.</title>
        <authorList>
            <person name="Tsai I.J."/>
        </authorList>
    </citation>
    <scope>NUCLEOTIDE SEQUENCE</scope>
    <source>
        <strain evidence="4">171206Taipei</strain>
    </source>
</reference>
<dbReference type="EMBL" id="JACAZF010000004">
    <property type="protein sequence ID" value="KAF7306923.1"/>
    <property type="molecule type" value="Genomic_DNA"/>
</dbReference>
<name>A0A8H6SX72_9AGAR</name>
<comment type="cofactor">
    <cofactor evidence="1">
        <name>Cu(2+)</name>
        <dbReference type="ChEBI" id="CHEBI:29036"/>
    </cofactor>
</comment>
<dbReference type="RefSeq" id="XP_037221942.1">
    <property type="nucleotide sequence ID" value="XM_037361650.1"/>
</dbReference>
<feature type="chain" id="PRO_5034801791" evidence="3">
    <location>
        <begin position="22"/>
        <end position="278"/>
    </location>
</feature>
<protein>
    <submittedName>
        <fullName evidence="4">Chitin binding protein</fullName>
    </submittedName>
</protein>
<sequence>MFCLVTLVPLLALVKLPAVWGHALITSPAIRTPGPAFQKACGVTSFNAVKNGPDGHIEEQEPVPQQGCELTLCRGMLFADQPSSHVLTVKPLQRMQMDVDCTVPHGGPANVSLIDTTVGGSGAYIGSFLKTFDDFCPTSGQTPADQTNLQYALPDAATIGDKCQRPGQCVVQLFWATPEFDQNYYYCVDVVMAATQPTTSSTPIVVRPTTSTKPVAPTTSLAKMITSVVSSAKSANTGIAAAANANNGTIVKTNAGRGTALVNVWIVLASISLGLVVY</sequence>
<dbReference type="OrthoDB" id="120613at2759"/>
<comment type="caution">
    <text evidence="4">The sequence shown here is derived from an EMBL/GenBank/DDBJ whole genome shotgun (WGS) entry which is preliminary data.</text>
</comment>
<dbReference type="PANTHER" id="PTHR36575:SF2">
    <property type="entry name" value="CHITIN-BINDING TYPE-4 DOMAIN-CONTAINING PROTEIN-RELATED"/>
    <property type="match status" value="1"/>
</dbReference>
<keyword evidence="2" id="KW-0186">Copper</keyword>
<evidence type="ECO:0000256" key="2">
    <source>
        <dbReference type="ARBA" id="ARBA00023008"/>
    </source>
</evidence>
<dbReference type="InterPro" id="IPR052282">
    <property type="entry name" value="Starch-active_LPMO"/>
</dbReference>
<dbReference type="PANTHER" id="PTHR36575">
    <property type="entry name" value="BINDING PROTEIN, PUTATIVE (AFU_ORTHOLOGUE AFUA_1G14430)-RELATED"/>
    <property type="match status" value="1"/>
</dbReference>
<keyword evidence="5" id="KW-1185">Reference proteome</keyword>
<dbReference type="AlphaFoldDB" id="A0A8H6SX72"/>
<accession>A0A8H6SX72</accession>
<gene>
    <name evidence="4" type="ORF">MIND_00484800</name>
</gene>
<evidence type="ECO:0000256" key="3">
    <source>
        <dbReference type="SAM" id="SignalP"/>
    </source>
</evidence>
<dbReference type="Proteomes" id="UP000636479">
    <property type="component" value="Unassembled WGS sequence"/>
</dbReference>
<feature type="signal peptide" evidence="3">
    <location>
        <begin position="1"/>
        <end position="21"/>
    </location>
</feature>
<organism evidence="4 5">
    <name type="scientific">Mycena indigotica</name>
    <dbReference type="NCBI Taxonomy" id="2126181"/>
    <lineage>
        <taxon>Eukaryota</taxon>
        <taxon>Fungi</taxon>
        <taxon>Dikarya</taxon>
        <taxon>Basidiomycota</taxon>
        <taxon>Agaricomycotina</taxon>
        <taxon>Agaricomycetes</taxon>
        <taxon>Agaricomycetidae</taxon>
        <taxon>Agaricales</taxon>
        <taxon>Marasmiineae</taxon>
        <taxon>Mycenaceae</taxon>
        <taxon>Mycena</taxon>
    </lineage>
</organism>
<evidence type="ECO:0000313" key="4">
    <source>
        <dbReference type="EMBL" id="KAF7306923.1"/>
    </source>
</evidence>
<evidence type="ECO:0000256" key="1">
    <source>
        <dbReference type="ARBA" id="ARBA00001973"/>
    </source>
</evidence>
<keyword evidence="3" id="KW-0732">Signal</keyword>
<evidence type="ECO:0000313" key="5">
    <source>
        <dbReference type="Proteomes" id="UP000636479"/>
    </source>
</evidence>
<dbReference type="GeneID" id="59344166"/>
<proteinExistence type="predicted"/>